<dbReference type="Proteomes" id="UP000002624">
    <property type="component" value="Unassembled WGS sequence"/>
</dbReference>
<accession>C6HN46</accession>
<name>C6HN46_AJECH</name>
<proteinExistence type="predicted"/>
<dbReference type="AlphaFoldDB" id="C6HN46"/>
<organism evidence="1 2">
    <name type="scientific">Ajellomyces capsulatus (strain H143)</name>
    <name type="common">Darling's disease fungus</name>
    <name type="synonym">Histoplasma capsulatum</name>
    <dbReference type="NCBI Taxonomy" id="544712"/>
    <lineage>
        <taxon>Eukaryota</taxon>
        <taxon>Fungi</taxon>
        <taxon>Dikarya</taxon>
        <taxon>Ascomycota</taxon>
        <taxon>Pezizomycotina</taxon>
        <taxon>Eurotiomycetes</taxon>
        <taxon>Eurotiomycetidae</taxon>
        <taxon>Onygenales</taxon>
        <taxon>Ajellomycetaceae</taxon>
        <taxon>Histoplasma</taxon>
    </lineage>
</organism>
<evidence type="ECO:0000313" key="2">
    <source>
        <dbReference type="Proteomes" id="UP000002624"/>
    </source>
</evidence>
<evidence type="ECO:0000313" key="1">
    <source>
        <dbReference type="EMBL" id="EER38643.1"/>
    </source>
</evidence>
<dbReference type="EMBL" id="GG692431">
    <property type="protein sequence ID" value="EER38643.1"/>
    <property type="molecule type" value="Genomic_DNA"/>
</dbReference>
<dbReference type="OrthoDB" id="4182162at2759"/>
<dbReference type="HOGENOM" id="CLU_1594070_0_0_1"/>
<reference evidence="2" key="1">
    <citation type="submission" date="2009-05" db="EMBL/GenBank/DDBJ databases">
        <title>The genome sequence of Ajellomyces capsulatus strain H143.</title>
        <authorList>
            <person name="Champion M."/>
            <person name="Cuomo C.A."/>
            <person name="Ma L.-J."/>
            <person name="Henn M.R."/>
            <person name="Sil A."/>
            <person name="Goldman B."/>
            <person name="Young S.K."/>
            <person name="Kodira C.D."/>
            <person name="Zeng Q."/>
            <person name="Koehrsen M."/>
            <person name="Alvarado L."/>
            <person name="Berlin A.M."/>
            <person name="Borenstein D."/>
            <person name="Chen Z."/>
            <person name="Engels R."/>
            <person name="Freedman E."/>
            <person name="Gellesch M."/>
            <person name="Goldberg J."/>
            <person name="Griggs A."/>
            <person name="Gujja S."/>
            <person name="Heiman D.I."/>
            <person name="Hepburn T.A."/>
            <person name="Howarth C."/>
            <person name="Jen D."/>
            <person name="Larson L."/>
            <person name="Lewis B."/>
            <person name="Mehta T."/>
            <person name="Park D."/>
            <person name="Pearson M."/>
            <person name="Roberts A."/>
            <person name="Saif S."/>
            <person name="Shea T.D."/>
            <person name="Shenoy N."/>
            <person name="Sisk P."/>
            <person name="Stolte C."/>
            <person name="Sykes S."/>
            <person name="Walk T."/>
            <person name="White J."/>
            <person name="Yandava C."/>
            <person name="Klein B."/>
            <person name="McEwen J.G."/>
            <person name="Puccia R."/>
            <person name="Goldman G.H."/>
            <person name="Felipe M.S."/>
            <person name="Nino-Vega G."/>
            <person name="San-Blas G."/>
            <person name="Taylor J.W."/>
            <person name="Mendoza L."/>
            <person name="Galagan J.E."/>
            <person name="Nusbaum C."/>
            <person name="Birren B.W."/>
        </authorList>
    </citation>
    <scope>NUCLEOTIDE SEQUENCE [LARGE SCALE GENOMIC DNA]</scope>
    <source>
        <strain evidence="2">H143</strain>
    </source>
</reference>
<sequence>MSPAQQSRSLLERTGPLILEADGQNWMRITRISDIFPITISRHGRTAQGPGLGQCRSPIHPSTDNISDAAVYLLTFAGYNLEQTEDECVKLYGDGDEVKESSIRNGWSIRMIALRVSHVVDGLRGVDRSDSYGPRIRAVIEIIREEGRAEAEASRIQELVIDVLEEATDSEEES</sequence>
<gene>
    <name evidence="1" type="ORF">HCDG_07512</name>
</gene>
<protein>
    <submittedName>
        <fullName evidence="1">Uncharacterized protein</fullName>
    </submittedName>
</protein>
<dbReference type="VEuPathDB" id="FungiDB:HCDG_07512"/>
<dbReference type="OMA" id="NSIRNGW"/>